<keyword evidence="4" id="KW-1003">Cell membrane</keyword>
<organism evidence="11 12">
    <name type="scientific">Cellulosimicrobium arenosum</name>
    <dbReference type="NCBI Taxonomy" id="2708133"/>
    <lineage>
        <taxon>Bacteria</taxon>
        <taxon>Bacillati</taxon>
        <taxon>Actinomycetota</taxon>
        <taxon>Actinomycetes</taxon>
        <taxon>Micrococcales</taxon>
        <taxon>Promicromonosporaceae</taxon>
        <taxon>Cellulosimicrobium</taxon>
    </lineage>
</organism>
<feature type="transmembrane region" description="Helical" evidence="9">
    <location>
        <begin position="288"/>
        <end position="309"/>
    </location>
</feature>
<evidence type="ECO:0000256" key="9">
    <source>
        <dbReference type="SAM" id="Phobius"/>
    </source>
</evidence>
<feature type="transmembrane region" description="Helical" evidence="9">
    <location>
        <begin position="167"/>
        <end position="183"/>
    </location>
</feature>
<feature type="transmembrane region" description="Helical" evidence="9">
    <location>
        <begin position="232"/>
        <end position="251"/>
    </location>
</feature>
<dbReference type="Proteomes" id="UP000610846">
    <property type="component" value="Unassembled WGS sequence"/>
</dbReference>
<evidence type="ECO:0000256" key="4">
    <source>
        <dbReference type="ARBA" id="ARBA00022475"/>
    </source>
</evidence>
<evidence type="ECO:0000256" key="8">
    <source>
        <dbReference type="SAM" id="MobiDB-lite"/>
    </source>
</evidence>
<dbReference type="RefSeq" id="WP_191830135.1">
    <property type="nucleotide sequence ID" value="NZ_JACYHB010000016.1"/>
</dbReference>
<evidence type="ECO:0000256" key="6">
    <source>
        <dbReference type="ARBA" id="ARBA00022989"/>
    </source>
</evidence>
<dbReference type="GO" id="GO:0005886">
    <property type="term" value="C:plasma membrane"/>
    <property type="evidence" value="ECO:0007669"/>
    <property type="project" value="UniProtKB-SubCell"/>
</dbReference>
<name>A0A927PGP1_9MICO</name>
<accession>A0A927PGP1</accession>
<keyword evidence="3" id="KW-0813">Transport</keyword>
<dbReference type="Pfam" id="PF00892">
    <property type="entry name" value="EamA"/>
    <property type="match status" value="2"/>
</dbReference>
<dbReference type="SUPFAM" id="SSF103481">
    <property type="entry name" value="Multidrug resistance efflux transporter EmrE"/>
    <property type="match status" value="2"/>
</dbReference>
<feature type="transmembrane region" description="Helical" evidence="9">
    <location>
        <begin position="120"/>
        <end position="137"/>
    </location>
</feature>
<reference evidence="11" key="2">
    <citation type="submission" date="2020-09" db="EMBL/GenBank/DDBJ databases">
        <authorList>
            <person name="Yu Y."/>
        </authorList>
    </citation>
    <scope>NUCLEOTIDE SEQUENCE</scope>
    <source>
        <strain evidence="11">KCTC 49039</strain>
    </source>
</reference>
<feature type="transmembrane region" description="Helical" evidence="9">
    <location>
        <begin position="204"/>
        <end position="226"/>
    </location>
</feature>
<evidence type="ECO:0000256" key="7">
    <source>
        <dbReference type="ARBA" id="ARBA00023136"/>
    </source>
</evidence>
<evidence type="ECO:0000256" key="3">
    <source>
        <dbReference type="ARBA" id="ARBA00022448"/>
    </source>
</evidence>
<comment type="subcellular location">
    <subcellularLocation>
        <location evidence="1">Cell membrane</location>
        <topology evidence="1">Multi-pass membrane protein</topology>
    </subcellularLocation>
</comment>
<evidence type="ECO:0000256" key="5">
    <source>
        <dbReference type="ARBA" id="ARBA00022692"/>
    </source>
</evidence>
<dbReference type="AlphaFoldDB" id="A0A927PGP1"/>
<sequence>MNASGPARPSAPGPTGGPAPADRRGLLFGVGAYALWGTMPLYFPLLEPAGPVEIIAHRIVWCLVVCVLALLVTGGLRRFRAVLRDRRTFATLALGGVLVATNWTIYVYGVLSGHVLDAALGYFVNPLVTVLLAVVVLRERLRPAQWVALGLGAAAVVVITAGVGEVPWIALGVAFSFGLYGLVKNRVGRTVEALPGLAAETAALAPFALAFLLWLGLTGAGTFTPADTGHDLLLASSGIVTAGPLLLFAAAARRIPLAVVGMLQYLTPVLQFLCGLLVFHEAMPPSRWIGFSLVWIALVVLSTDAVRAVRATRLAARTAARG</sequence>
<dbReference type="NCBIfam" id="TIGR00688">
    <property type="entry name" value="rarD"/>
    <property type="match status" value="1"/>
</dbReference>
<evidence type="ECO:0000256" key="1">
    <source>
        <dbReference type="ARBA" id="ARBA00004651"/>
    </source>
</evidence>
<feature type="domain" description="EamA" evidence="10">
    <location>
        <begin position="169"/>
        <end position="302"/>
    </location>
</feature>
<dbReference type="InterPro" id="IPR004626">
    <property type="entry name" value="RarD"/>
</dbReference>
<evidence type="ECO:0000313" key="12">
    <source>
        <dbReference type="Proteomes" id="UP000610846"/>
    </source>
</evidence>
<feature type="transmembrane region" description="Helical" evidence="9">
    <location>
        <begin position="55"/>
        <end position="76"/>
    </location>
</feature>
<dbReference type="PANTHER" id="PTHR22911">
    <property type="entry name" value="ACYL-MALONYL CONDENSING ENZYME-RELATED"/>
    <property type="match status" value="1"/>
</dbReference>
<keyword evidence="7 9" id="KW-0472">Membrane</keyword>
<reference evidence="11" key="1">
    <citation type="journal article" date="2018" name="Curr. Microbiol.">
        <title>Cellulosimicrobium arenosum sp. nov., Isolated from Marine Sediment Sand.</title>
        <authorList>
            <person name="Oh M."/>
            <person name="Kim J.H."/>
            <person name="Yoon J.H."/>
            <person name="Schumann P."/>
            <person name="Kim W."/>
        </authorList>
    </citation>
    <scope>NUCLEOTIDE SEQUENCE</scope>
    <source>
        <strain evidence="11">KCTC 49039</strain>
    </source>
</reference>
<feature type="transmembrane region" description="Helical" evidence="9">
    <location>
        <begin position="144"/>
        <end position="161"/>
    </location>
</feature>
<evidence type="ECO:0000313" key="11">
    <source>
        <dbReference type="EMBL" id="MBD8080567.1"/>
    </source>
</evidence>
<gene>
    <name evidence="11" type="primary">rarD</name>
    <name evidence="11" type="ORF">IF651_16070</name>
</gene>
<proteinExistence type="inferred from homology"/>
<evidence type="ECO:0000256" key="2">
    <source>
        <dbReference type="ARBA" id="ARBA00007362"/>
    </source>
</evidence>
<dbReference type="EMBL" id="JACYHB010000016">
    <property type="protein sequence ID" value="MBD8080567.1"/>
    <property type="molecule type" value="Genomic_DNA"/>
</dbReference>
<feature type="transmembrane region" description="Helical" evidence="9">
    <location>
        <begin position="25"/>
        <end position="43"/>
    </location>
</feature>
<evidence type="ECO:0000259" key="10">
    <source>
        <dbReference type="Pfam" id="PF00892"/>
    </source>
</evidence>
<feature type="region of interest" description="Disordered" evidence="8">
    <location>
        <begin position="1"/>
        <end position="20"/>
    </location>
</feature>
<keyword evidence="6 9" id="KW-1133">Transmembrane helix</keyword>
<protein>
    <submittedName>
        <fullName evidence="11">EamA family transporter RarD</fullName>
    </submittedName>
</protein>
<dbReference type="InterPro" id="IPR000620">
    <property type="entry name" value="EamA_dom"/>
</dbReference>
<feature type="transmembrane region" description="Helical" evidence="9">
    <location>
        <begin position="263"/>
        <end position="282"/>
    </location>
</feature>
<comment type="similarity">
    <text evidence="2">Belongs to the EamA transporter family.</text>
</comment>
<dbReference type="InterPro" id="IPR037185">
    <property type="entry name" value="EmrE-like"/>
</dbReference>
<comment type="caution">
    <text evidence="11">The sequence shown here is derived from an EMBL/GenBank/DDBJ whole genome shotgun (WGS) entry which is preliminary data.</text>
</comment>
<keyword evidence="5 9" id="KW-0812">Transmembrane</keyword>
<feature type="transmembrane region" description="Helical" evidence="9">
    <location>
        <begin position="88"/>
        <end position="108"/>
    </location>
</feature>
<keyword evidence="12" id="KW-1185">Reference proteome</keyword>
<dbReference type="PANTHER" id="PTHR22911:SF137">
    <property type="entry name" value="SOLUTE CARRIER FAMILY 35 MEMBER G2-RELATED"/>
    <property type="match status" value="1"/>
</dbReference>
<feature type="domain" description="EamA" evidence="10">
    <location>
        <begin position="24"/>
        <end position="160"/>
    </location>
</feature>